<evidence type="ECO:0000256" key="5">
    <source>
        <dbReference type="SAM" id="Phobius"/>
    </source>
</evidence>
<keyword evidence="5" id="KW-0812">Transmembrane</keyword>
<protein>
    <recommendedName>
        <fullName evidence="1">protein-tyrosine-phosphatase</fullName>
        <ecNumber evidence="1">3.1.3.48</ecNumber>
    </recommendedName>
</protein>
<sequence length="353" mass="40071">CRRGSNVSLTLDMSSLGNVEPFVAIPTPREKVAMEYLQSASRILTRSQLRDVVASSHLLQSEFMEIPMNFVDPKEIDIPRHGTKNRYKTILPIMICESLVTMLYMGILLRTGHYDPQYCMLCLTCWKNSRVHCDARINDATTVYVTLKLGYSGKEKAFIATQGPMINTVNDFWQMVWQEDSPVIVMITKLKEKNEKCVLYWPEKRGIYGKVEVLVISVNECDNYTVRNLVLKQGSHTQHVKHYWYTSWPDHKTPDSAQPLLQLMLDVEEDRLASEGRGPVVVHCSAGIGRTGCFIATSIGCQQLKEEGVVDALSIVCQLRVDRGGMVQTSEQYEFVHHALCLYESRLSAETVQ</sequence>
<evidence type="ECO:0000313" key="8">
    <source>
        <dbReference type="Proteomes" id="UP000694923"/>
    </source>
</evidence>
<dbReference type="Proteomes" id="UP000694923">
    <property type="component" value="Unplaced"/>
</dbReference>
<reference evidence="9" key="1">
    <citation type="submission" date="2025-08" db="UniProtKB">
        <authorList>
            <consortium name="RefSeq"/>
        </authorList>
    </citation>
    <scope>IDENTIFICATION</scope>
</reference>
<dbReference type="SMART" id="SM00194">
    <property type="entry name" value="PTPc"/>
    <property type="match status" value="1"/>
</dbReference>
<evidence type="ECO:0000256" key="1">
    <source>
        <dbReference type="ARBA" id="ARBA00013064"/>
    </source>
</evidence>
<dbReference type="InterPro" id="IPR000387">
    <property type="entry name" value="Tyr_Pase_dom"/>
</dbReference>
<keyword evidence="9" id="KW-0675">Receptor</keyword>
<dbReference type="InterPro" id="IPR029021">
    <property type="entry name" value="Prot-tyrosine_phosphatase-like"/>
</dbReference>
<keyword evidence="8" id="KW-1185">Reference proteome</keyword>
<dbReference type="GeneID" id="103607312"/>
<feature type="transmembrane region" description="Helical" evidence="5">
    <location>
        <begin position="90"/>
        <end position="109"/>
    </location>
</feature>
<dbReference type="InterPro" id="IPR016130">
    <property type="entry name" value="Tyr_Pase_AS"/>
</dbReference>
<accession>A0ABM0SB11</accession>
<keyword evidence="3" id="KW-0378">Hydrolase</keyword>
<dbReference type="InterPro" id="IPR008356">
    <property type="entry name" value="Tyr_Pase_KIM-con"/>
</dbReference>
<evidence type="ECO:0000256" key="4">
    <source>
        <dbReference type="ARBA" id="ARBA00022912"/>
    </source>
</evidence>
<dbReference type="InterPro" id="IPR003595">
    <property type="entry name" value="Tyr_Pase_cat"/>
</dbReference>
<evidence type="ECO:0000259" key="7">
    <source>
        <dbReference type="PROSITE" id="PS50056"/>
    </source>
</evidence>
<dbReference type="SUPFAM" id="SSF52799">
    <property type="entry name" value="(Phosphotyrosine protein) phosphatases II"/>
    <property type="match status" value="1"/>
</dbReference>
<evidence type="ECO:0000259" key="6">
    <source>
        <dbReference type="PROSITE" id="PS50055"/>
    </source>
</evidence>
<dbReference type="Gene3D" id="3.90.190.10">
    <property type="entry name" value="Protein tyrosine phosphatase superfamily"/>
    <property type="match status" value="1"/>
</dbReference>
<dbReference type="PRINTS" id="PR01778">
    <property type="entry name" value="KIMPTPASE"/>
</dbReference>
<feature type="non-terminal residue" evidence="9">
    <location>
        <position position="1"/>
    </location>
</feature>
<feature type="domain" description="Tyrosine-protein phosphatase" evidence="6">
    <location>
        <begin position="59"/>
        <end position="343"/>
    </location>
</feature>
<dbReference type="PROSITE" id="PS00383">
    <property type="entry name" value="TYR_PHOSPHATASE_1"/>
    <property type="match status" value="1"/>
</dbReference>
<feature type="domain" description="Tyrosine specific protein phosphatases" evidence="7">
    <location>
        <begin position="258"/>
        <end position="334"/>
    </location>
</feature>
<keyword evidence="4" id="KW-0904">Protein phosphatase</keyword>
<dbReference type="PANTHER" id="PTHR46198:SF2">
    <property type="entry name" value="RECEPTOR-TYPE TYROSINE-PROTEIN PHOSPHATASE R"/>
    <property type="match status" value="1"/>
</dbReference>
<dbReference type="Pfam" id="PF00102">
    <property type="entry name" value="Y_phosphatase"/>
    <property type="match status" value="1"/>
</dbReference>
<organism evidence="8 9">
    <name type="scientific">Galeopterus variegatus</name>
    <name type="common">Malayan flying lemur</name>
    <name type="synonym">Cynocephalus variegatus</name>
    <dbReference type="NCBI Taxonomy" id="482537"/>
    <lineage>
        <taxon>Eukaryota</taxon>
        <taxon>Metazoa</taxon>
        <taxon>Chordata</taxon>
        <taxon>Craniata</taxon>
        <taxon>Vertebrata</taxon>
        <taxon>Euteleostomi</taxon>
        <taxon>Mammalia</taxon>
        <taxon>Eutheria</taxon>
        <taxon>Euarchontoglires</taxon>
        <taxon>Dermoptera</taxon>
        <taxon>Cynocephalidae</taxon>
        <taxon>Galeopterus</taxon>
    </lineage>
</organism>
<proteinExistence type="predicted"/>
<keyword evidence="2" id="KW-0597">Phosphoprotein</keyword>
<dbReference type="InterPro" id="IPR000242">
    <property type="entry name" value="PTP_cat"/>
</dbReference>
<keyword evidence="5" id="KW-1133">Transmembrane helix</keyword>
<dbReference type="PROSITE" id="PS50055">
    <property type="entry name" value="TYR_PHOSPHATASE_PTP"/>
    <property type="match status" value="1"/>
</dbReference>
<evidence type="ECO:0000256" key="3">
    <source>
        <dbReference type="ARBA" id="ARBA00022801"/>
    </source>
</evidence>
<dbReference type="PRINTS" id="PR00700">
    <property type="entry name" value="PRTYPHPHTASE"/>
</dbReference>
<name>A0ABM0SB11_GALVR</name>
<evidence type="ECO:0000313" key="9">
    <source>
        <dbReference type="RefSeq" id="XP_008590052.1"/>
    </source>
</evidence>
<dbReference type="PANTHER" id="PTHR46198">
    <property type="entry name" value="PROTEIN-TYROSINE-PHOSPHATASE"/>
    <property type="match status" value="1"/>
</dbReference>
<evidence type="ECO:0000256" key="2">
    <source>
        <dbReference type="ARBA" id="ARBA00022553"/>
    </source>
</evidence>
<gene>
    <name evidence="9" type="primary">PTPRR</name>
</gene>
<dbReference type="EC" id="3.1.3.48" evidence="1"/>
<dbReference type="RefSeq" id="XP_008590052.1">
    <property type="nucleotide sequence ID" value="XM_008591830.1"/>
</dbReference>
<dbReference type="PROSITE" id="PS50056">
    <property type="entry name" value="TYR_PHOSPHATASE_2"/>
    <property type="match status" value="1"/>
</dbReference>
<keyword evidence="5" id="KW-0472">Membrane</keyword>
<dbReference type="SMART" id="SM00404">
    <property type="entry name" value="PTPc_motif"/>
    <property type="match status" value="1"/>
</dbReference>